<evidence type="ECO:0008006" key="3">
    <source>
        <dbReference type="Google" id="ProtNLM"/>
    </source>
</evidence>
<dbReference type="Proteomes" id="UP000034175">
    <property type="component" value="Unassembled WGS sequence"/>
</dbReference>
<reference evidence="1 2" key="1">
    <citation type="journal article" date="2015" name="Nature">
        <title>rRNA introns, odd ribosomes, and small enigmatic genomes across a large radiation of phyla.</title>
        <authorList>
            <person name="Brown C.T."/>
            <person name="Hug L.A."/>
            <person name="Thomas B.C."/>
            <person name="Sharon I."/>
            <person name="Castelle C.J."/>
            <person name="Singh A."/>
            <person name="Wilkins M.J."/>
            <person name="Williams K.H."/>
            <person name="Banfield J.F."/>
        </authorList>
    </citation>
    <scope>NUCLEOTIDE SEQUENCE [LARGE SCALE GENOMIC DNA]</scope>
</reference>
<feature type="non-terminal residue" evidence="1">
    <location>
        <position position="1"/>
    </location>
</feature>
<dbReference type="EMBL" id="LCMA01000026">
    <property type="protein sequence ID" value="KKU25529.1"/>
    <property type="molecule type" value="Genomic_DNA"/>
</dbReference>
<dbReference type="InterPro" id="IPR008963">
    <property type="entry name" value="Purple_acid_Pase-like_N"/>
</dbReference>
<organism evidence="1 2">
    <name type="scientific">Candidatus Magasanikbacteria bacterium GW2011_GWA2_46_17</name>
    <dbReference type="NCBI Taxonomy" id="1619042"/>
    <lineage>
        <taxon>Bacteria</taxon>
        <taxon>Candidatus Magasanikiibacteriota</taxon>
    </lineage>
</organism>
<evidence type="ECO:0000313" key="2">
    <source>
        <dbReference type="Proteomes" id="UP000034175"/>
    </source>
</evidence>
<proteinExistence type="predicted"/>
<dbReference type="SUPFAM" id="SSF49363">
    <property type="entry name" value="Purple acid phosphatase, N-terminal domain"/>
    <property type="match status" value="1"/>
</dbReference>
<sequence length="154" mass="16987">KVRITGRDSFGNEVKSDYKEFLTLADTEAPKITSVKTESSIPSAGEDQVQVLVSWTTDEPATSLVEYRQGVAIGKNYPSKSRLDTNLTTSHLVVLGGFKTSDIYHFRAVSKDRAGNEGASADYTILTPQKKESLLQIILKNLEESFGFLRKLGK</sequence>
<evidence type="ECO:0000313" key="1">
    <source>
        <dbReference type="EMBL" id="KKU25529.1"/>
    </source>
</evidence>
<dbReference type="AlphaFoldDB" id="A0A0G1NXV2"/>
<name>A0A0G1NXV2_9BACT</name>
<gene>
    <name evidence="1" type="ORF">UX39_C0026G0001</name>
</gene>
<dbReference type="GO" id="GO:0046872">
    <property type="term" value="F:metal ion binding"/>
    <property type="evidence" value="ECO:0007669"/>
    <property type="project" value="InterPro"/>
</dbReference>
<accession>A0A0G1NXV2</accession>
<comment type="caution">
    <text evidence="1">The sequence shown here is derived from an EMBL/GenBank/DDBJ whole genome shotgun (WGS) entry which is preliminary data.</text>
</comment>
<protein>
    <recommendedName>
        <fullName evidence="3">Fibronectin type-III domain-containing protein</fullName>
    </recommendedName>
</protein>
<dbReference type="GO" id="GO:0003993">
    <property type="term" value="F:acid phosphatase activity"/>
    <property type="evidence" value="ECO:0007669"/>
    <property type="project" value="InterPro"/>
</dbReference>